<keyword evidence="2" id="KW-0472">Membrane</keyword>
<reference evidence="3" key="1">
    <citation type="submission" date="2023-01" db="EMBL/GenBank/DDBJ databases">
        <title>Colletotrichum chrysophilum M932 genome sequence.</title>
        <authorList>
            <person name="Baroncelli R."/>
        </authorList>
    </citation>
    <scope>NUCLEOTIDE SEQUENCE</scope>
    <source>
        <strain evidence="3">M932</strain>
    </source>
</reference>
<keyword evidence="2" id="KW-0812">Transmembrane</keyword>
<protein>
    <submittedName>
        <fullName evidence="3">Uncharacterized protein</fullName>
    </submittedName>
</protein>
<evidence type="ECO:0000313" key="4">
    <source>
        <dbReference type="Proteomes" id="UP001243330"/>
    </source>
</evidence>
<dbReference type="Proteomes" id="UP001243330">
    <property type="component" value="Unassembled WGS sequence"/>
</dbReference>
<proteinExistence type="predicted"/>
<gene>
    <name evidence="3" type="ORF">CCHR01_03132</name>
</gene>
<comment type="caution">
    <text evidence="3">The sequence shown here is derived from an EMBL/GenBank/DDBJ whole genome shotgun (WGS) entry which is preliminary data.</text>
</comment>
<keyword evidence="2" id="KW-1133">Transmembrane helix</keyword>
<evidence type="ECO:0000256" key="1">
    <source>
        <dbReference type="SAM" id="MobiDB-lite"/>
    </source>
</evidence>
<evidence type="ECO:0000313" key="3">
    <source>
        <dbReference type="EMBL" id="KAK1854280.1"/>
    </source>
</evidence>
<dbReference type="AlphaFoldDB" id="A0AAD9EMS1"/>
<name>A0AAD9EMS1_9PEZI</name>
<feature type="compositionally biased region" description="Polar residues" evidence="1">
    <location>
        <begin position="41"/>
        <end position="56"/>
    </location>
</feature>
<organism evidence="3 4">
    <name type="scientific">Colletotrichum chrysophilum</name>
    <dbReference type="NCBI Taxonomy" id="1836956"/>
    <lineage>
        <taxon>Eukaryota</taxon>
        <taxon>Fungi</taxon>
        <taxon>Dikarya</taxon>
        <taxon>Ascomycota</taxon>
        <taxon>Pezizomycotina</taxon>
        <taxon>Sordariomycetes</taxon>
        <taxon>Hypocreomycetidae</taxon>
        <taxon>Glomerellales</taxon>
        <taxon>Glomerellaceae</taxon>
        <taxon>Colletotrichum</taxon>
        <taxon>Colletotrichum gloeosporioides species complex</taxon>
    </lineage>
</organism>
<sequence length="349" mass="38392">MPPYTPRVLGIGKSVPRSEQWRASVWERHPTRPRLAPEALPSSTRIRQQSETTGSRLANPVRRDRIGEAKSQQQPPSQFTSNFQQLHPIRTLTAAADIKRAAVPQLRIRISYASLFACNPPRKGAKDQVASVPSTALWGGGQHSDLTNAQPSSQTNTQLLPCRLLVFSLCGTDDSWGGLPDTSPHHSGGLVNLGQFWQWVQPGCNQDEDHATCDRGTTPPQYRVIATGTKMAIESSMLTVVSISHQGSTIFKRLTWNEPYSILSAQINKRPRGSFARSHPDNASGPDALPVAQFRPHFAAFPFFTPPLLAAAFLLASIAERIRLEESKKMVNTATEGRNATLHINDTLK</sequence>
<evidence type="ECO:0000256" key="2">
    <source>
        <dbReference type="SAM" id="Phobius"/>
    </source>
</evidence>
<keyword evidence="4" id="KW-1185">Reference proteome</keyword>
<feature type="transmembrane region" description="Helical" evidence="2">
    <location>
        <begin position="298"/>
        <end position="319"/>
    </location>
</feature>
<dbReference type="EMBL" id="JAQOWY010000040">
    <property type="protein sequence ID" value="KAK1854280.1"/>
    <property type="molecule type" value="Genomic_DNA"/>
</dbReference>
<feature type="region of interest" description="Disordered" evidence="1">
    <location>
        <begin position="20"/>
        <end position="61"/>
    </location>
</feature>
<accession>A0AAD9EMS1</accession>